<proteinExistence type="predicted"/>
<reference evidence="1" key="1">
    <citation type="journal article" date="2020" name="New Phytol.">
        <title>Comparative genomics reveals dynamic genome evolution in host specialist ectomycorrhizal fungi.</title>
        <authorList>
            <person name="Lofgren L.A."/>
            <person name="Nguyen N.H."/>
            <person name="Vilgalys R."/>
            <person name="Ruytinx J."/>
            <person name="Liao H.L."/>
            <person name="Branco S."/>
            <person name="Kuo A."/>
            <person name="LaButti K."/>
            <person name="Lipzen A."/>
            <person name="Andreopoulos W."/>
            <person name="Pangilinan J."/>
            <person name="Riley R."/>
            <person name="Hundley H."/>
            <person name="Na H."/>
            <person name="Barry K."/>
            <person name="Grigoriev I.V."/>
            <person name="Stajich J.E."/>
            <person name="Kennedy P.G."/>
        </authorList>
    </citation>
    <scope>NUCLEOTIDE SEQUENCE</scope>
    <source>
        <strain evidence="1">S12</strain>
    </source>
</reference>
<dbReference type="EMBL" id="JABBWE010000008">
    <property type="protein sequence ID" value="KAG1800803.1"/>
    <property type="molecule type" value="Genomic_DNA"/>
</dbReference>
<gene>
    <name evidence="1" type="ORF">HD556DRAFT_1304805</name>
</gene>
<accession>A0A9P7J3F2</accession>
<name>A0A9P7J3F2_9AGAM</name>
<dbReference type="RefSeq" id="XP_041164545.1">
    <property type="nucleotide sequence ID" value="XM_041299704.1"/>
</dbReference>
<dbReference type="OrthoDB" id="2690839at2759"/>
<evidence type="ECO:0000313" key="2">
    <source>
        <dbReference type="Proteomes" id="UP000719766"/>
    </source>
</evidence>
<sequence length="108" mass="11993">MHGFSTRAHSSAKIAALAALPGSCALDVHEETSVSARMNVTRMGMSAQSLDEYLDGRPDYNARTFKRTCHTPTSLERNIFRKAGVTILTIGNQMINRKTVPDKHQWFA</sequence>
<dbReference type="AlphaFoldDB" id="A0A9P7J3F2"/>
<organism evidence="1 2">
    <name type="scientific">Suillus plorans</name>
    <dbReference type="NCBI Taxonomy" id="116603"/>
    <lineage>
        <taxon>Eukaryota</taxon>
        <taxon>Fungi</taxon>
        <taxon>Dikarya</taxon>
        <taxon>Basidiomycota</taxon>
        <taxon>Agaricomycotina</taxon>
        <taxon>Agaricomycetes</taxon>
        <taxon>Agaricomycetidae</taxon>
        <taxon>Boletales</taxon>
        <taxon>Suillineae</taxon>
        <taxon>Suillaceae</taxon>
        <taxon>Suillus</taxon>
    </lineage>
</organism>
<evidence type="ECO:0000313" key="1">
    <source>
        <dbReference type="EMBL" id="KAG1800803.1"/>
    </source>
</evidence>
<dbReference type="GeneID" id="64593468"/>
<keyword evidence="2" id="KW-1185">Reference proteome</keyword>
<comment type="caution">
    <text evidence="1">The sequence shown here is derived from an EMBL/GenBank/DDBJ whole genome shotgun (WGS) entry which is preliminary data.</text>
</comment>
<dbReference type="Proteomes" id="UP000719766">
    <property type="component" value="Unassembled WGS sequence"/>
</dbReference>
<protein>
    <submittedName>
        <fullName evidence="1">Uncharacterized protein</fullName>
    </submittedName>
</protein>